<gene>
    <name evidence="1" type="ORF">Y5S_03308</name>
</gene>
<sequence>MLLIATLAMPLSAAPDQVQISDEQKLYAAAFVVSSAGHCPFLATRQAYTQCMEQVLVEGQEVTDRMEVDLRRIPLGNLRRLRLCDISEKGKIPLADAKWPILWTCLDIPADPSEENGLSGTLAIGLIDQGEHRQRIRFTSWFPDMSSRIEAE</sequence>
<protein>
    <submittedName>
        <fullName evidence="1">Uncharacterized protein</fullName>
    </submittedName>
</protein>
<evidence type="ECO:0000313" key="1">
    <source>
        <dbReference type="EMBL" id="KGD63499.1"/>
    </source>
</evidence>
<organism evidence="1 2">
    <name type="scientific">Alcanivorax nanhaiticus</name>
    <dbReference type="NCBI Taxonomy" id="1177154"/>
    <lineage>
        <taxon>Bacteria</taxon>
        <taxon>Pseudomonadati</taxon>
        <taxon>Pseudomonadota</taxon>
        <taxon>Gammaproteobacteria</taxon>
        <taxon>Oceanospirillales</taxon>
        <taxon>Alcanivoracaceae</taxon>
        <taxon>Alcanivorax</taxon>
    </lineage>
</organism>
<dbReference type="PATRIC" id="fig|1177154.3.peg.3349"/>
<name>A0A095SGN0_9GAMM</name>
<keyword evidence="2" id="KW-1185">Reference proteome</keyword>
<evidence type="ECO:0000313" key="2">
    <source>
        <dbReference type="Proteomes" id="UP000029444"/>
    </source>
</evidence>
<proteinExistence type="predicted"/>
<dbReference type="AlphaFoldDB" id="A0A095SGN0"/>
<comment type="caution">
    <text evidence="1">The sequence shown here is derived from an EMBL/GenBank/DDBJ whole genome shotgun (WGS) entry which is preliminary data.</text>
</comment>
<dbReference type="EMBL" id="ARXV01000017">
    <property type="protein sequence ID" value="KGD63499.1"/>
    <property type="molecule type" value="Genomic_DNA"/>
</dbReference>
<reference evidence="1 2" key="1">
    <citation type="submission" date="2012-09" db="EMBL/GenBank/DDBJ databases">
        <title>Genome Sequence of alkane-degrading Bacterium Alcanivorax sp. 19-m-6.</title>
        <authorList>
            <person name="Lai Q."/>
            <person name="Shao Z."/>
        </authorList>
    </citation>
    <scope>NUCLEOTIDE SEQUENCE [LARGE SCALE GENOMIC DNA]</scope>
    <source>
        <strain evidence="1 2">19-m-6</strain>
    </source>
</reference>
<accession>A0A095SGN0</accession>
<dbReference type="Proteomes" id="UP000029444">
    <property type="component" value="Unassembled WGS sequence"/>
</dbReference>
<dbReference type="RefSeq" id="WP_156107827.1">
    <property type="nucleotide sequence ID" value="NZ_ARXV01000017.1"/>
</dbReference>